<dbReference type="GO" id="GO:0005789">
    <property type="term" value="C:endoplasmic reticulum membrane"/>
    <property type="evidence" value="ECO:0007669"/>
    <property type="project" value="UniProtKB-SubCell"/>
</dbReference>
<evidence type="ECO:0000256" key="3">
    <source>
        <dbReference type="ARBA" id="ARBA00022617"/>
    </source>
</evidence>
<keyword evidence="4" id="KW-0812">Transmembrane</keyword>
<evidence type="ECO:0000256" key="8">
    <source>
        <dbReference type="ARBA" id="ARBA00022982"/>
    </source>
</evidence>
<dbReference type="GO" id="GO:0016126">
    <property type="term" value="P:sterol biosynthetic process"/>
    <property type="evidence" value="ECO:0007669"/>
    <property type="project" value="TreeGrafter"/>
</dbReference>
<keyword evidence="3" id="KW-0349">Heme</keyword>
<dbReference type="InterPro" id="IPR001199">
    <property type="entry name" value="Cyt_B5-like_heme/steroid-bd"/>
</dbReference>
<reference evidence="14" key="1">
    <citation type="submission" date="2022-11" db="EMBL/GenBank/DDBJ databases">
        <authorList>
            <person name="Petersen C."/>
        </authorList>
    </citation>
    <scope>NUCLEOTIDE SEQUENCE</scope>
    <source>
        <strain evidence="14">IBT 16849</strain>
    </source>
</reference>
<dbReference type="Proteomes" id="UP001150879">
    <property type="component" value="Unassembled WGS sequence"/>
</dbReference>
<comment type="caution">
    <text evidence="14">The sequence shown here is derived from an EMBL/GenBank/DDBJ whole genome shotgun (WGS) entry which is preliminary data.</text>
</comment>
<dbReference type="OrthoDB" id="260519at2759"/>
<evidence type="ECO:0000256" key="4">
    <source>
        <dbReference type="ARBA" id="ARBA00022692"/>
    </source>
</evidence>
<comment type="subcellular location">
    <subcellularLocation>
        <location evidence="1">Endoplasmic reticulum membrane</location>
        <topology evidence="1">Single-pass membrane protein</topology>
        <orientation evidence="1">Cytoplasmic side</orientation>
    </subcellularLocation>
    <subcellularLocation>
        <location evidence="11">Microsome membrane</location>
        <topology evidence="11">Single-pass membrane protein</topology>
        <orientation evidence="11">Cytoplasmic side</orientation>
    </subcellularLocation>
</comment>
<keyword evidence="8" id="KW-0249">Electron transport</keyword>
<dbReference type="PANTHER" id="PTHR19359">
    <property type="entry name" value="CYTOCHROME B5"/>
    <property type="match status" value="1"/>
</dbReference>
<sequence length="87" mass="9316">MSKYFTSEEVSKHNTQGLKGISTLSFMRDGGKGVLLEFAGSDGTEAFEDVGNSDEAREILAGLIVGNINYSVHGPARNSPDIKKPDL</sequence>
<dbReference type="GO" id="GO:0046872">
    <property type="term" value="F:metal ion binding"/>
    <property type="evidence" value="ECO:0007669"/>
    <property type="project" value="UniProtKB-KW"/>
</dbReference>
<reference evidence="14" key="2">
    <citation type="journal article" date="2023" name="IMA Fungus">
        <title>Comparative genomic study of the Penicillium genus elucidates a diverse pangenome and 15 lateral gene transfer events.</title>
        <authorList>
            <person name="Petersen C."/>
            <person name="Sorensen T."/>
            <person name="Nielsen M.R."/>
            <person name="Sondergaard T.E."/>
            <person name="Sorensen J.L."/>
            <person name="Fitzpatrick D.A."/>
            <person name="Frisvad J.C."/>
            <person name="Nielsen K.L."/>
        </authorList>
    </citation>
    <scope>NUCLEOTIDE SEQUENCE</scope>
    <source>
        <strain evidence="14">IBT 16849</strain>
    </source>
</reference>
<accession>A0A9W9MZX8</accession>
<comment type="similarity">
    <text evidence="12">Belongs to the cytochrome b5 family.</text>
</comment>
<keyword evidence="15" id="KW-1185">Reference proteome</keyword>
<dbReference type="InterPro" id="IPR036400">
    <property type="entry name" value="Cyt_B5-like_heme/steroid_sf"/>
</dbReference>
<keyword evidence="10" id="KW-0472">Membrane</keyword>
<keyword evidence="2" id="KW-0813">Transport</keyword>
<name>A0A9W9MZX8_9EURO</name>
<dbReference type="Pfam" id="PF00173">
    <property type="entry name" value="Cyt-b5"/>
    <property type="match status" value="1"/>
</dbReference>
<dbReference type="InterPro" id="IPR050668">
    <property type="entry name" value="Cytochrome_b5"/>
</dbReference>
<evidence type="ECO:0000256" key="2">
    <source>
        <dbReference type="ARBA" id="ARBA00022448"/>
    </source>
</evidence>
<evidence type="ECO:0000256" key="10">
    <source>
        <dbReference type="ARBA" id="ARBA00023136"/>
    </source>
</evidence>
<dbReference type="AlphaFoldDB" id="A0A9W9MZX8"/>
<keyword evidence="5" id="KW-0479">Metal-binding</keyword>
<evidence type="ECO:0000256" key="7">
    <source>
        <dbReference type="ARBA" id="ARBA00022848"/>
    </source>
</evidence>
<dbReference type="SUPFAM" id="SSF55856">
    <property type="entry name" value="Cytochrome b5-like heme/steroid binding domain"/>
    <property type="match status" value="1"/>
</dbReference>
<keyword evidence="6" id="KW-0256">Endoplasmic reticulum</keyword>
<dbReference type="PANTHER" id="PTHR19359:SF150">
    <property type="entry name" value="CYTOCHROME B5"/>
    <property type="match status" value="1"/>
</dbReference>
<keyword evidence="7" id="KW-0492">Microsome</keyword>
<organism evidence="14 15">
    <name type="scientific">Penicillium cf. griseofulvum</name>
    <dbReference type="NCBI Taxonomy" id="2972120"/>
    <lineage>
        <taxon>Eukaryota</taxon>
        <taxon>Fungi</taxon>
        <taxon>Dikarya</taxon>
        <taxon>Ascomycota</taxon>
        <taxon>Pezizomycotina</taxon>
        <taxon>Eurotiomycetes</taxon>
        <taxon>Eurotiomycetidae</taxon>
        <taxon>Eurotiales</taxon>
        <taxon>Aspergillaceae</taxon>
        <taxon>Penicillium</taxon>
    </lineage>
</organism>
<evidence type="ECO:0000256" key="11">
    <source>
        <dbReference type="ARBA" id="ARBA00037877"/>
    </source>
</evidence>
<dbReference type="SMART" id="SM01117">
    <property type="entry name" value="Cyt-b5"/>
    <property type="match status" value="1"/>
</dbReference>
<keyword evidence="9" id="KW-0408">Iron</keyword>
<gene>
    <name evidence="14" type="ORF">N7472_000671</name>
</gene>
<evidence type="ECO:0000256" key="6">
    <source>
        <dbReference type="ARBA" id="ARBA00022824"/>
    </source>
</evidence>
<dbReference type="EMBL" id="JAPQKP010000001">
    <property type="protein sequence ID" value="KAJ5210532.1"/>
    <property type="molecule type" value="Genomic_DNA"/>
</dbReference>
<evidence type="ECO:0000259" key="13">
    <source>
        <dbReference type="SMART" id="SM01117"/>
    </source>
</evidence>
<dbReference type="GO" id="GO:0020037">
    <property type="term" value="F:heme binding"/>
    <property type="evidence" value="ECO:0007669"/>
    <property type="project" value="TreeGrafter"/>
</dbReference>
<proteinExistence type="inferred from homology"/>
<evidence type="ECO:0000256" key="9">
    <source>
        <dbReference type="ARBA" id="ARBA00023004"/>
    </source>
</evidence>
<dbReference type="Gene3D" id="3.10.120.10">
    <property type="entry name" value="Cytochrome b5-like heme/steroid binding domain"/>
    <property type="match status" value="1"/>
</dbReference>
<evidence type="ECO:0000313" key="15">
    <source>
        <dbReference type="Proteomes" id="UP001150879"/>
    </source>
</evidence>
<protein>
    <submittedName>
        <fullName evidence="14">Cytochrome-b5 reductase</fullName>
    </submittedName>
</protein>
<evidence type="ECO:0000256" key="12">
    <source>
        <dbReference type="ARBA" id="ARBA00038168"/>
    </source>
</evidence>
<evidence type="ECO:0000313" key="14">
    <source>
        <dbReference type="EMBL" id="KAJ5210532.1"/>
    </source>
</evidence>
<feature type="domain" description="Cytochrome b5 heme-binding" evidence="13">
    <location>
        <begin position="5"/>
        <end position="69"/>
    </location>
</feature>
<evidence type="ECO:0000256" key="5">
    <source>
        <dbReference type="ARBA" id="ARBA00022723"/>
    </source>
</evidence>
<evidence type="ECO:0000256" key="1">
    <source>
        <dbReference type="ARBA" id="ARBA00004131"/>
    </source>
</evidence>